<dbReference type="Pfam" id="PF07676">
    <property type="entry name" value="PD40"/>
    <property type="match status" value="1"/>
</dbReference>
<evidence type="ECO:0000313" key="2">
    <source>
        <dbReference type="Proteomes" id="UP001566476"/>
    </source>
</evidence>
<dbReference type="Proteomes" id="UP001566476">
    <property type="component" value="Unassembled WGS sequence"/>
</dbReference>
<dbReference type="SUPFAM" id="SSF82171">
    <property type="entry name" value="DPP6 N-terminal domain-like"/>
    <property type="match status" value="1"/>
</dbReference>
<comment type="caution">
    <text evidence="1">The sequence shown here is derived from an EMBL/GenBank/DDBJ whole genome shotgun (WGS) entry which is preliminary data.</text>
</comment>
<proteinExistence type="predicted"/>
<accession>A0ABV4I3V0</accession>
<evidence type="ECO:0000313" key="1">
    <source>
        <dbReference type="EMBL" id="MEZ0493367.1"/>
    </source>
</evidence>
<dbReference type="EMBL" id="JBGGTQ010000006">
    <property type="protein sequence ID" value="MEZ0493367.1"/>
    <property type="molecule type" value="Genomic_DNA"/>
</dbReference>
<name>A0ABV4I3V0_9ACTN</name>
<dbReference type="InterPro" id="IPR011659">
    <property type="entry name" value="WD40"/>
</dbReference>
<dbReference type="RefSeq" id="WP_370719612.1">
    <property type="nucleotide sequence ID" value="NZ_JBGGTQ010000006.1"/>
</dbReference>
<dbReference type="InterPro" id="IPR011042">
    <property type="entry name" value="6-blade_b-propeller_TolB-like"/>
</dbReference>
<reference evidence="1 2" key="1">
    <citation type="submission" date="2024-07" db="EMBL/GenBank/DDBJ databases">
        <authorList>
            <person name="Thanompreechachai J."/>
            <person name="Duangmal K."/>
        </authorList>
    </citation>
    <scope>NUCLEOTIDE SEQUENCE [LARGE SCALE GENOMIC DNA]</scope>
    <source>
        <strain evidence="1 2">TBRC 1896</strain>
    </source>
</reference>
<sequence>MANSRELAPGQVARIHVHDVVTGEDVVVHESHDVLYEAPNWSWTRDELLLNGDGALWRLGLAPGAGPERIEHEGLPPINNDHVLDPDGEHVFCSAGDGHVYRAPLAGGPAVRVTDQDGVWHFLHGVSPDGKRLAYVRMTSFEEPGRLALLAADGSSGSLVDTGPGHVDGPEWSGDGAWIYFNTERWAARPGHAQLARVPDGGGEVERLHISDTVDWFPHLAPDAATAVYLEFPTGTQGHPADRSVALVVVSPQDWSVERERIPLPGGQGTINVNSWAPDSRRFAYVSYPVRG</sequence>
<organism evidence="1 2">
    <name type="scientific">Kineococcus mangrovi</name>
    <dbReference type="NCBI Taxonomy" id="1660183"/>
    <lineage>
        <taxon>Bacteria</taxon>
        <taxon>Bacillati</taxon>
        <taxon>Actinomycetota</taxon>
        <taxon>Actinomycetes</taxon>
        <taxon>Kineosporiales</taxon>
        <taxon>Kineosporiaceae</taxon>
        <taxon>Kineococcus</taxon>
    </lineage>
</organism>
<protein>
    <submittedName>
        <fullName evidence="1">TolB family protein</fullName>
    </submittedName>
</protein>
<keyword evidence="2" id="KW-1185">Reference proteome</keyword>
<gene>
    <name evidence="1" type="ORF">AB2L28_14095</name>
</gene>
<dbReference type="Gene3D" id="2.120.10.30">
    <property type="entry name" value="TolB, C-terminal domain"/>
    <property type="match status" value="1"/>
</dbReference>